<dbReference type="GO" id="GO:0003700">
    <property type="term" value="F:DNA-binding transcription factor activity"/>
    <property type="evidence" value="ECO:0007669"/>
    <property type="project" value="InterPro"/>
</dbReference>
<gene>
    <name evidence="1" type="ORF">L2724_05010</name>
</gene>
<comment type="caution">
    <text evidence="1">The sequence shown here is derived from an EMBL/GenBank/DDBJ whole genome shotgun (WGS) entry which is preliminary data.</text>
</comment>
<dbReference type="InterPro" id="IPR013324">
    <property type="entry name" value="RNA_pol_sigma_r3/r4-like"/>
</dbReference>
<evidence type="ECO:0000313" key="2">
    <source>
        <dbReference type="Proteomes" id="UP001212401"/>
    </source>
</evidence>
<accession>A0AAW5WTA8</accession>
<dbReference type="GO" id="GO:0006352">
    <property type="term" value="P:DNA-templated transcription initiation"/>
    <property type="evidence" value="ECO:0007669"/>
    <property type="project" value="InterPro"/>
</dbReference>
<dbReference type="NCBIfam" id="TIGR02937">
    <property type="entry name" value="sigma70-ECF"/>
    <property type="match status" value="1"/>
</dbReference>
<evidence type="ECO:0000313" key="1">
    <source>
        <dbReference type="EMBL" id="MCZ3667645.1"/>
    </source>
</evidence>
<dbReference type="SUPFAM" id="SSF88659">
    <property type="entry name" value="Sigma3 and sigma4 domains of RNA polymerase sigma factors"/>
    <property type="match status" value="1"/>
</dbReference>
<dbReference type="Gene3D" id="1.10.1740.10">
    <property type="match status" value="1"/>
</dbReference>
<protein>
    <submittedName>
        <fullName evidence="1">Sigma-70 family RNA polymerase sigma factor</fullName>
    </submittedName>
</protein>
<name>A0AAW5WTA8_9LACO</name>
<organism evidence="1 2">
    <name type="scientific">Limosilactobacillus vaginalis</name>
    <dbReference type="NCBI Taxonomy" id="1633"/>
    <lineage>
        <taxon>Bacteria</taxon>
        <taxon>Bacillati</taxon>
        <taxon>Bacillota</taxon>
        <taxon>Bacilli</taxon>
        <taxon>Lactobacillales</taxon>
        <taxon>Lactobacillaceae</taxon>
        <taxon>Limosilactobacillus</taxon>
    </lineage>
</organism>
<dbReference type="EMBL" id="JAKHPH010000010">
    <property type="protein sequence ID" value="MCZ3667645.1"/>
    <property type="molecule type" value="Genomic_DNA"/>
</dbReference>
<dbReference type="RefSeq" id="WP_269295947.1">
    <property type="nucleotide sequence ID" value="NZ_JAKHPH010000010.1"/>
</dbReference>
<dbReference type="Gene3D" id="1.10.10.10">
    <property type="entry name" value="Winged helix-like DNA-binding domain superfamily/Winged helix DNA-binding domain"/>
    <property type="match status" value="1"/>
</dbReference>
<proteinExistence type="predicted"/>
<dbReference type="InterPro" id="IPR036388">
    <property type="entry name" value="WH-like_DNA-bd_sf"/>
</dbReference>
<dbReference type="Proteomes" id="UP001212401">
    <property type="component" value="Unassembled WGS sequence"/>
</dbReference>
<dbReference type="InterPro" id="IPR014284">
    <property type="entry name" value="RNA_pol_sigma-70_dom"/>
</dbReference>
<sequence>MTNQKLIDGLVYLSTNKRINLVHSVLKQLHISPTHDCYDDFFQEGCLIFSHAYTRFPDDPNNPENERRLMNFAYKRIYWRLLDQLRHQFWEKEHRLGSINDESLDEHTLNHFTADPNSQHSFVHRENNDFFIQLEAYCSPNEKRYLHAVLLFDLKDSEIAEKYHVSRQAVYSWKRGVIRKARALDYPISL</sequence>
<reference evidence="1" key="1">
    <citation type="submission" date="2022-01" db="EMBL/GenBank/DDBJ databases">
        <title>VMRC isolate genome collection.</title>
        <authorList>
            <person name="France M."/>
            <person name="Rutt L."/>
            <person name="Humphrys M."/>
            <person name="Ravel J."/>
        </authorList>
    </citation>
    <scope>NUCLEOTIDE SEQUENCE</scope>
    <source>
        <strain evidence="1">C0048A1</strain>
    </source>
</reference>
<dbReference type="AlphaFoldDB" id="A0AAW5WTA8"/>